<dbReference type="PANTHER" id="PTHR33395:SF22">
    <property type="entry name" value="REVERSE TRANSCRIPTASE DOMAIN-CONTAINING PROTEIN"/>
    <property type="match status" value="1"/>
</dbReference>
<gene>
    <name evidence="2" type="ORF">ECPE_LOCUS8176</name>
</gene>
<evidence type="ECO:0000256" key="1">
    <source>
        <dbReference type="SAM" id="MobiDB-lite"/>
    </source>
</evidence>
<name>A0A183AMJ1_9TREM</name>
<reference evidence="2 3" key="2">
    <citation type="submission" date="2018-11" db="EMBL/GenBank/DDBJ databases">
        <authorList>
            <consortium name="Pathogen Informatics"/>
        </authorList>
    </citation>
    <scope>NUCLEOTIDE SEQUENCE [LARGE SCALE GENOMIC DNA]</scope>
    <source>
        <strain evidence="2 3">Egypt</strain>
    </source>
</reference>
<dbReference type="Gene3D" id="3.60.10.10">
    <property type="entry name" value="Endonuclease/exonuclease/phosphatase"/>
    <property type="match status" value="1"/>
</dbReference>
<reference evidence="4" key="1">
    <citation type="submission" date="2016-06" db="UniProtKB">
        <authorList>
            <consortium name="WormBaseParasite"/>
        </authorList>
    </citation>
    <scope>IDENTIFICATION</scope>
</reference>
<proteinExistence type="predicted"/>
<sequence length="163" mass="18086">MLPSTIGGSEYQGYLPKKPMLADRDGVGNESTSHSKGHLHQTHLTCCYTNAQVLRSKFSELVLRFQSSQWDIIAATETWLTDDILDSELGLPGMSLLRRDRPTRGGGVLLYHRSDRQCDAVDPPVSAPDTIWCQLKLLKHDDCLVGVVYRSPSSTETANDTLL</sequence>
<accession>A0A183AMJ1</accession>
<dbReference type="PANTHER" id="PTHR33395">
    <property type="entry name" value="TRANSCRIPTASE, PUTATIVE-RELATED-RELATED"/>
    <property type="match status" value="1"/>
</dbReference>
<dbReference type="EMBL" id="UZAN01045616">
    <property type="protein sequence ID" value="VDP82927.1"/>
    <property type="molecule type" value="Genomic_DNA"/>
</dbReference>
<dbReference type="GO" id="GO:0007508">
    <property type="term" value="P:larval heart development"/>
    <property type="evidence" value="ECO:0007669"/>
    <property type="project" value="TreeGrafter"/>
</dbReference>
<dbReference type="SUPFAM" id="SSF56219">
    <property type="entry name" value="DNase I-like"/>
    <property type="match status" value="1"/>
</dbReference>
<dbReference type="GO" id="GO:0031012">
    <property type="term" value="C:extracellular matrix"/>
    <property type="evidence" value="ECO:0007669"/>
    <property type="project" value="TreeGrafter"/>
</dbReference>
<dbReference type="AlphaFoldDB" id="A0A183AMJ1"/>
<keyword evidence="3" id="KW-1185">Reference proteome</keyword>
<evidence type="ECO:0000313" key="3">
    <source>
        <dbReference type="Proteomes" id="UP000272942"/>
    </source>
</evidence>
<dbReference type="GO" id="GO:0061343">
    <property type="term" value="P:cell adhesion involved in heart morphogenesis"/>
    <property type="evidence" value="ECO:0007669"/>
    <property type="project" value="TreeGrafter"/>
</dbReference>
<organism evidence="4">
    <name type="scientific">Echinostoma caproni</name>
    <dbReference type="NCBI Taxonomy" id="27848"/>
    <lineage>
        <taxon>Eukaryota</taxon>
        <taxon>Metazoa</taxon>
        <taxon>Spiralia</taxon>
        <taxon>Lophotrochozoa</taxon>
        <taxon>Platyhelminthes</taxon>
        <taxon>Trematoda</taxon>
        <taxon>Digenea</taxon>
        <taxon>Plagiorchiida</taxon>
        <taxon>Echinostomata</taxon>
        <taxon>Echinostomatoidea</taxon>
        <taxon>Echinostomatidae</taxon>
        <taxon>Echinostoma</taxon>
    </lineage>
</organism>
<dbReference type="WBParaSite" id="ECPE_0000819801-mRNA-1">
    <property type="protein sequence ID" value="ECPE_0000819801-mRNA-1"/>
    <property type="gene ID" value="ECPE_0000819801"/>
</dbReference>
<evidence type="ECO:0000313" key="2">
    <source>
        <dbReference type="EMBL" id="VDP82927.1"/>
    </source>
</evidence>
<feature type="region of interest" description="Disordered" evidence="1">
    <location>
        <begin position="16"/>
        <end position="36"/>
    </location>
</feature>
<protein>
    <submittedName>
        <fullName evidence="4">Rna-directed dna polymerase from mobile element jockey-like</fullName>
    </submittedName>
</protein>
<dbReference type="Proteomes" id="UP000272942">
    <property type="component" value="Unassembled WGS sequence"/>
</dbReference>
<evidence type="ECO:0000313" key="4">
    <source>
        <dbReference type="WBParaSite" id="ECPE_0000819801-mRNA-1"/>
    </source>
</evidence>
<dbReference type="OrthoDB" id="6154567at2759"/>
<dbReference type="InterPro" id="IPR036691">
    <property type="entry name" value="Endo/exonu/phosph_ase_sf"/>
</dbReference>